<proteinExistence type="predicted"/>
<evidence type="ECO:0000313" key="3">
    <source>
        <dbReference type="Proteomes" id="UP001152622"/>
    </source>
</evidence>
<accession>A0A9Q1EHF3</accession>
<reference evidence="2" key="1">
    <citation type="journal article" date="2023" name="Science">
        <title>Genome structures resolve the early diversification of teleost fishes.</title>
        <authorList>
            <person name="Parey E."/>
            <person name="Louis A."/>
            <person name="Montfort J."/>
            <person name="Bouchez O."/>
            <person name="Roques C."/>
            <person name="Iampietro C."/>
            <person name="Lluch J."/>
            <person name="Castinel A."/>
            <person name="Donnadieu C."/>
            <person name="Desvignes T."/>
            <person name="Floi Bucao C."/>
            <person name="Jouanno E."/>
            <person name="Wen M."/>
            <person name="Mejri S."/>
            <person name="Dirks R."/>
            <person name="Jansen H."/>
            <person name="Henkel C."/>
            <person name="Chen W.J."/>
            <person name="Zahm M."/>
            <person name="Cabau C."/>
            <person name="Klopp C."/>
            <person name="Thompson A.W."/>
            <person name="Robinson-Rechavi M."/>
            <person name="Braasch I."/>
            <person name="Lecointre G."/>
            <person name="Bobe J."/>
            <person name="Postlethwait J.H."/>
            <person name="Berthelot C."/>
            <person name="Roest Crollius H."/>
            <person name="Guiguen Y."/>
        </authorList>
    </citation>
    <scope>NUCLEOTIDE SEQUENCE</scope>
    <source>
        <strain evidence="2">WJC10195</strain>
    </source>
</reference>
<gene>
    <name evidence="2" type="ORF">SKAU_G00355980</name>
</gene>
<sequence>MFTSISCPFAFGCCGDYFSDEKTSSWLCERSDKDTGGGDQTPACKLQLAWRQRDRGRRTLRLPTEDDGEEEEDVEDDEDPEPEAGALPRMNLPPSQYRAWPNGRGEGAEI</sequence>
<feature type="compositionally biased region" description="Acidic residues" evidence="1">
    <location>
        <begin position="65"/>
        <end position="82"/>
    </location>
</feature>
<protein>
    <submittedName>
        <fullName evidence="2">Uncharacterized protein</fullName>
    </submittedName>
</protein>
<evidence type="ECO:0000256" key="1">
    <source>
        <dbReference type="SAM" id="MobiDB-lite"/>
    </source>
</evidence>
<keyword evidence="3" id="KW-1185">Reference proteome</keyword>
<feature type="region of interest" description="Disordered" evidence="1">
    <location>
        <begin position="28"/>
        <end position="47"/>
    </location>
</feature>
<feature type="region of interest" description="Disordered" evidence="1">
    <location>
        <begin position="55"/>
        <end position="110"/>
    </location>
</feature>
<organism evidence="2 3">
    <name type="scientific">Synaphobranchus kaupii</name>
    <name type="common">Kaup's arrowtooth eel</name>
    <dbReference type="NCBI Taxonomy" id="118154"/>
    <lineage>
        <taxon>Eukaryota</taxon>
        <taxon>Metazoa</taxon>
        <taxon>Chordata</taxon>
        <taxon>Craniata</taxon>
        <taxon>Vertebrata</taxon>
        <taxon>Euteleostomi</taxon>
        <taxon>Actinopterygii</taxon>
        <taxon>Neopterygii</taxon>
        <taxon>Teleostei</taxon>
        <taxon>Anguilliformes</taxon>
        <taxon>Synaphobranchidae</taxon>
        <taxon>Synaphobranchus</taxon>
    </lineage>
</organism>
<name>A0A9Q1EHF3_SYNKA</name>
<dbReference type="Proteomes" id="UP001152622">
    <property type="component" value="Chromosome 17"/>
</dbReference>
<evidence type="ECO:0000313" key="2">
    <source>
        <dbReference type="EMBL" id="KAJ8338812.1"/>
    </source>
</evidence>
<dbReference type="AlphaFoldDB" id="A0A9Q1EHF3"/>
<comment type="caution">
    <text evidence="2">The sequence shown here is derived from an EMBL/GenBank/DDBJ whole genome shotgun (WGS) entry which is preliminary data.</text>
</comment>
<dbReference type="EMBL" id="JAINUF010000017">
    <property type="protein sequence ID" value="KAJ8338812.1"/>
    <property type="molecule type" value="Genomic_DNA"/>
</dbReference>